<comment type="pathway">
    <text evidence="2 12">Cell wall biogenesis; peptidoglycan biosynthesis.</text>
</comment>
<dbReference type="GO" id="GO:0008760">
    <property type="term" value="F:UDP-N-acetylglucosamine 1-carboxyvinyltransferase activity"/>
    <property type="evidence" value="ECO:0007669"/>
    <property type="project" value="UniProtKB-UniRule"/>
</dbReference>
<evidence type="ECO:0000256" key="7">
    <source>
        <dbReference type="ARBA" id="ARBA00022984"/>
    </source>
</evidence>
<dbReference type="InterPro" id="IPR001986">
    <property type="entry name" value="Enolpyruvate_Tfrase_dom"/>
</dbReference>
<comment type="function">
    <text evidence="12">Cell wall formation. Adds enolpyruvyl to UDP-N-acetylglucosamine.</text>
</comment>
<feature type="binding site" evidence="12">
    <location>
        <position position="328"/>
    </location>
    <ligand>
        <name>UDP-N-acetyl-alpha-D-glucosamine</name>
        <dbReference type="ChEBI" id="CHEBI:57705"/>
    </ligand>
</feature>
<dbReference type="PANTHER" id="PTHR43783">
    <property type="entry name" value="UDP-N-ACETYLGLUCOSAMINE 1-CARBOXYVINYLTRANSFERASE"/>
    <property type="match status" value="1"/>
</dbReference>
<dbReference type="SUPFAM" id="SSF55205">
    <property type="entry name" value="EPT/RTPC-like"/>
    <property type="match status" value="1"/>
</dbReference>
<feature type="binding site" evidence="12">
    <location>
        <begin position="22"/>
        <end position="23"/>
    </location>
    <ligand>
        <name>phosphoenolpyruvate</name>
        <dbReference type="ChEBI" id="CHEBI:58702"/>
    </ligand>
</feature>
<dbReference type="InterPro" id="IPR036968">
    <property type="entry name" value="Enolpyruvate_Tfrase_sf"/>
</dbReference>
<dbReference type="HAMAP" id="MF_00111">
    <property type="entry name" value="MurA"/>
    <property type="match status" value="1"/>
</dbReference>
<dbReference type="NCBIfam" id="TIGR01072">
    <property type="entry name" value="murA"/>
    <property type="match status" value="1"/>
</dbReference>
<dbReference type="Gene3D" id="3.65.10.10">
    <property type="entry name" value="Enolpyruvate transferase domain"/>
    <property type="match status" value="2"/>
</dbReference>
<dbReference type="RefSeq" id="WP_090264199.1">
    <property type="nucleotide sequence ID" value="NZ_AP023321.1"/>
</dbReference>
<evidence type="ECO:0000256" key="10">
    <source>
        <dbReference type="ARBA" id="ARBA00038367"/>
    </source>
</evidence>
<comment type="subcellular location">
    <subcellularLocation>
        <location evidence="1 12">Cytoplasm</location>
    </subcellularLocation>
</comment>
<keyword evidence="8 12" id="KW-0131">Cell cycle</keyword>
<keyword evidence="3 12" id="KW-0963">Cytoplasm</keyword>
<evidence type="ECO:0000256" key="5">
    <source>
        <dbReference type="ARBA" id="ARBA00022679"/>
    </source>
</evidence>
<dbReference type="GO" id="GO:0019277">
    <property type="term" value="P:UDP-N-acetylgalactosamine biosynthetic process"/>
    <property type="evidence" value="ECO:0007669"/>
    <property type="project" value="InterPro"/>
</dbReference>
<keyword evidence="4 12" id="KW-0132">Cell division</keyword>
<sequence>MSKLIVQGGHRLVGSIPVHGAKNSALPLLSATLLGTTPSVLHNCPRLSDVDTSIKILSHLGCKVTQEGTSVTVDASEAGQYEIPDGLMREMRSSVVFLGAIVARQGKARISFPGGCELGPRPIDLHLKALRKLGLVIEEDHGYLNCHVGKGLRGCPINLSFPSVGATENIMLASSTAAGTTIITNAAREPEICDLADFLNQCGARIRGAGESTIRIDGVPKLHGAEHAVIADRITATTYMAAAAVTGGDLTLENVIPAHLEPVIPVFEEAGCHIQVKDRQLHIAAPERIKAVKNIRTLPYPGFPTDSQAIVMAMATLAEGTSVFVENIFESRYKHVGELLRLGAHIKVEGKVAIVEGVDHLSGAPVEAADLRGAAALVVAGLAAQGTTQITGLHHLDRGYEMIEQRLSGVGAVIKRD</sequence>
<dbReference type="GO" id="GO:0071555">
    <property type="term" value="P:cell wall organization"/>
    <property type="evidence" value="ECO:0007669"/>
    <property type="project" value="UniProtKB-KW"/>
</dbReference>
<accession>A0A7I8D247</accession>
<evidence type="ECO:0000256" key="2">
    <source>
        <dbReference type="ARBA" id="ARBA00004752"/>
    </source>
</evidence>
<protein>
    <recommendedName>
        <fullName evidence="12">UDP-N-acetylglucosamine 1-carboxyvinyltransferase</fullName>
        <ecNumber evidence="12">2.5.1.7</ecNumber>
    </recommendedName>
    <alternativeName>
        <fullName evidence="12">Enoylpyruvate transferase</fullName>
    </alternativeName>
    <alternativeName>
        <fullName evidence="12">UDP-N-acetylglucosamine enolpyruvyl transferase</fullName>
        <shortName evidence="12">EPT</shortName>
    </alternativeName>
</protein>
<dbReference type="UniPathway" id="UPA00219"/>
<evidence type="ECO:0000313" key="14">
    <source>
        <dbReference type="EMBL" id="BCI60897.1"/>
    </source>
</evidence>
<proteinExistence type="inferred from homology"/>
<evidence type="ECO:0000256" key="3">
    <source>
        <dbReference type="ARBA" id="ARBA00022490"/>
    </source>
</evidence>
<feature type="binding site" evidence="12">
    <location>
        <position position="92"/>
    </location>
    <ligand>
        <name>UDP-N-acetyl-alpha-D-glucosamine</name>
        <dbReference type="ChEBI" id="CHEBI:57705"/>
    </ligand>
</feature>
<evidence type="ECO:0000256" key="4">
    <source>
        <dbReference type="ARBA" id="ARBA00022618"/>
    </source>
</evidence>
<evidence type="ECO:0000256" key="1">
    <source>
        <dbReference type="ARBA" id="ARBA00004496"/>
    </source>
</evidence>
<dbReference type="Pfam" id="PF00275">
    <property type="entry name" value="EPSP_synthase"/>
    <property type="match status" value="1"/>
</dbReference>
<gene>
    <name evidence="12" type="primary">murA</name>
    <name evidence="14" type="ORF">C12CBH8_15360</name>
</gene>
<dbReference type="InterPro" id="IPR013792">
    <property type="entry name" value="RNA3'P_cycl/enolpyr_Trfase_a/b"/>
</dbReference>
<dbReference type="Proteomes" id="UP000593890">
    <property type="component" value="Chromosome"/>
</dbReference>
<dbReference type="InterPro" id="IPR005750">
    <property type="entry name" value="UDP_GlcNAc_COvinyl_MurA"/>
</dbReference>
<keyword evidence="12" id="KW-0670">Pyruvate</keyword>
<dbReference type="PANTHER" id="PTHR43783:SF1">
    <property type="entry name" value="UDP-N-ACETYLGLUCOSAMINE 1-CARBOXYVINYLTRANSFERASE"/>
    <property type="match status" value="1"/>
</dbReference>
<evidence type="ECO:0000256" key="12">
    <source>
        <dbReference type="HAMAP-Rule" id="MF_00111"/>
    </source>
</evidence>
<evidence type="ECO:0000256" key="11">
    <source>
        <dbReference type="ARBA" id="ARBA00047527"/>
    </source>
</evidence>
<comment type="caution">
    <text evidence="12">Lacks conserved residue(s) required for the propagation of feature annotation.</text>
</comment>
<feature type="active site" description="Proton donor" evidence="12">
    <location>
        <position position="116"/>
    </location>
</feature>
<dbReference type="InterPro" id="IPR050068">
    <property type="entry name" value="MurA_subfamily"/>
</dbReference>
<feature type="domain" description="Enolpyruvate transferase" evidence="13">
    <location>
        <begin position="6"/>
        <end position="407"/>
    </location>
</feature>
<dbReference type="GO" id="GO:0051301">
    <property type="term" value="P:cell division"/>
    <property type="evidence" value="ECO:0007669"/>
    <property type="project" value="UniProtKB-KW"/>
</dbReference>
<keyword evidence="15" id="KW-1185">Reference proteome</keyword>
<dbReference type="CDD" id="cd01555">
    <property type="entry name" value="UdpNAET"/>
    <property type="match status" value="1"/>
</dbReference>
<dbReference type="GO" id="GO:0008360">
    <property type="term" value="P:regulation of cell shape"/>
    <property type="evidence" value="ECO:0007669"/>
    <property type="project" value="UniProtKB-KW"/>
</dbReference>
<reference evidence="15" key="1">
    <citation type="submission" date="2020-07" db="EMBL/GenBank/DDBJ databases">
        <title>Complete genome sequencing of Clostridia bacterium strain 12CBH8.</title>
        <authorList>
            <person name="Sakamoto M."/>
            <person name="Murakami T."/>
            <person name="Mori H."/>
        </authorList>
    </citation>
    <scope>NUCLEOTIDE SEQUENCE [LARGE SCALE GENOMIC DNA]</scope>
    <source>
        <strain evidence="15">12CBH8</strain>
    </source>
</reference>
<dbReference type="GO" id="GO:0009252">
    <property type="term" value="P:peptidoglycan biosynthetic process"/>
    <property type="evidence" value="ECO:0007669"/>
    <property type="project" value="UniProtKB-UniRule"/>
</dbReference>
<keyword evidence="5 12" id="KW-0808">Transferase</keyword>
<evidence type="ECO:0000256" key="8">
    <source>
        <dbReference type="ARBA" id="ARBA00023306"/>
    </source>
</evidence>
<evidence type="ECO:0000259" key="13">
    <source>
        <dbReference type="Pfam" id="PF00275"/>
    </source>
</evidence>
<keyword evidence="9 12" id="KW-0961">Cell wall biogenesis/degradation</keyword>
<feature type="binding site" evidence="12">
    <location>
        <position position="306"/>
    </location>
    <ligand>
        <name>UDP-N-acetyl-alpha-D-glucosamine</name>
        <dbReference type="ChEBI" id="CHEBI:57705"/>
    </ligand>
</feature>
<comment type="similarity">
    <text evidence="10 12">Belongs to the EPSP synthase family. MurA subfamily.</text>
</comment>
<comment type="catalytic activity">
    <reaction evidence="11 12">
        <text>phosphoenolpyruvate + UDP-N-acetyl-alpha-D-glucosamine = UDP-N-acetyl-3-O-(1-carboxyvinyl)-alpha-D-glucosamine + phosphate</text>
        <dbReference type="Rhea" id="RHEA:18681"/>
        <dbReference type="ChEBI" id="CHEBI:43474"/>
        <dbReference type="ChEBI" id="CHEBI:57705"/>
        <dbReference type="ChEBI" id="CHEBI:58702"/>
        <dbReference type="ChEBI" id="CHEBI:68483"/>
        <dbReference type="EC" id="2.5.1.7"/>
    </reaction>
</comment>
<evidence type="ECO:0000256" key="9">
    <source>
        <dbReference type="ARBA" id="ARBA00023316"/>
    </source>
</evidence>
<dbReference type="GO" id="GO:0005737">
    <property type="term" value="C:cytoplasm"/>
    <property type="evidence" value="ECO:0007669"/>
    <property type="project" value="UniProtKB-SubCell"/>
</dbReference>
<keyword evidence="6 12" id="KW-0133">Cell shape</keyword>
<name>A0A7I8D247_9FIRM</name>
<dbReference type="KEGG" id="sman:C12CBH8_15360"/>
<feature type="modified residue" description="2-(S-cysteinyl)pyruvic acid O-phosphothioketal" evidence="12">
    <location>
        <position position="116"/>
    </location>
</feature>
<evidence type="ECO:0000256" key="6">
    <source>
        <dbReference type="ARBA" id="ARBA00022960"/>
    </source>
</evidence>
<feature type="binding site" evidence="12">
    <location>
        <begin position="121"/>
        <end position="125"/>
    </location>
    <ligand>
        <name>UDP-N-acetyl-alpha-D-glucosamine</name>
        <dbReference type="ChEBI" id="CHEBI:57705"/>
    </ligand>
</feature>
<dbReference type="EC" id="2.5.1.7" evidence="12"/>
<dbReference type="EMBL" id="AP023321">
    <property type="protein sequence ID" value="BCI60897.1"/>
    <property type="molecule type" value="Genomic_DNA"/>
</dbReference>
<dbReference type="AlphaFoldDB" id="A0A7I8D247"/>
<keyword evidence="7 12" id="KW-0573">Peptidoglycan synthesis</keyword>
<evidence type="ECO:0000313" key="15">
    <source>
        <dbReference type="Proteomes" id="UP000593890"/>
    </source>
</evidence>
<organism evidence="14 15">
    <name type="scientific">Solibaculum mannosilyticum</name>
    <dbReference type="NCBI Taxonomy" id="2780922"/>
    <lineage>
        <taxon>Bacteria</taxon>
        <taxon>Bacillati</taxon>
        <taxon>Bacillota</taxon>
        <taxon>Clostridia</taxon>
        <taxon>Eubacteriales</taxon>
        <taxon>Oscillospiraceae</taxon>
        <taxon>Solibaculum</taxon>
    </lineage>
</organism>
<dbReference type="NCBIfam" id="NF006873">
    <property type="entry name" value="PRK09369.1"/>
    <property type="match status" value="1"/>
</dbReference>